<organism evidence="2 3">
    <name type="scientific">Paracoccus broussonetiae</name>
    <dbReference type="NCBI Taxonomy" id="3075834"/>
    <lineage>
        <taxon>Bacteria</taxon>
        <taxon>Pseudomonadati</taxon>
        <taxon>Pseudomonadota</taxon>
        <taxon>Alphaproteobacteria</taxon>
        <taxon>Rhodobacterales</taxon>
        <taxon>Paracoccaceae</taxon>
        <taxon>Paracoccus</taxon>
    </lineage>
</organism>
<dbReference type="RefSeq" id="WP_311761133.1">
    <property type="nucleotide sequence ID" value="NZ_JAVRQI010000017.1"/>
</dbReference>
<keyword evidence="1" id="KW-0472">Membrane</keyword>
<comment type="caution">
    <text evidence="2">The sequence shown here is derived from an EMBL/GenBank/DDBJ whole genome shotgun (WGS) entry which is preliminary data.</text>
</comment>
<accession>A0ABU3EII2</accession>
<dbReference type="EMBL" id="JAVRQI010000017">
    <property type="protein sequence ID" value="MDT1064043.1"/>
    <property type="molecule type" value="Genomic_DNA"/>
</dbReference>
<dbReference type="Proteomes" id="UP001251085">
    <property type="component" value="Unassembled WGS sequence"/>
</dbReference>
<protein>
    <submittedName>
        <fullName evidence="2">Uncharacterized protein</fullName>
    </submittedName>
</protein>
<reference evidence="3" key="1">
    <citation type="submission" date="2023-07" db="EMBL/GenBank/DDBJ databases">
        <title>Characterization of two Paracoccaceae strains isolated from Phycosphere and proposal of Xinfangfangia lacusdiani sp. nov.</title>
        <authorList>
            <person name="Deng Y."/>
            <person name="Zhang Y.Q."/>
        </authorList>
    </citation>
    <scope>NUCLEOTIDE SEQUENCE [LARGE SCALE GENOMIC DNA]</scope>
    <source>
        <strain evidence="3">CPCC 101403</strain>
    </source>
</reference>
<evidence type="ECO:0000313" key="3">
    <source>
        <dbReference type="Proteomes" id="UP001251085"/>
    </source>
</evidence>
<name>A0ABU3EII2_9RHOB</name>
<keyword evidence="1" id="KW-0812">Transmembrane</keyword>
<keyword evidence="3" id="KW-1185">Reference proteome</keyword>
<feature type="transmembrane region" description="Helical" evidence="1">
    <location>
        <begin position="7"/>
        <end position="24"/>
    </location>
</feature>
<gene>
    <name evidence="2" type="ORF">RM190_19430</name>
</gene>
<evidence type="ECO:0000256" key="1">
    <source>
        <dbReference type="SAM" id="Phobius"/>
    </source>
</evidence>
<evidence type="ECO:0000313" key="2">
    <source>
        <dbReference type="EMBL" id="MDT1064043.1"/>
    </source>
</evidence>
<feature type="transmembrane region" description="Helical" evidence="1">
    <location>
        <begin position="68"/>
        <end position="85"/>
    </location>
</feature>
<proteinExistence type="predicted"/>
<sequence>MSFIARIIAAVVVAAVVGFGLMTYDKKTGAEWVVSPEEIAANNGSVETRPGTVAVLPIRSETADVLPFKWAAAGIIAGLLAFTALRRRSA</sequence>
<keyword evidence="1" id="KW-1133">Transmembrane helix</keyword>